<accession>M0E114</accession>
<dbReference type="Proteomes" id="UP000011514">
    <property type="component" value="Unassembled WGS sequence"/>
</dbReference>
<keyword evidence="4" id="KW-1185">Reference proteome</keyword>
<dbReference type="InterPro" id="IPR011047">
    <property type="entry name" value="Quinoprotein_ADH-like_sf"/>
</dbReference>
<dbReference type="SUPFAM" id="SSF50998">
    <property type="entry name" value="Quinoprotein alcohol dehydrogenase-like"/>
    <property type="match status" value="1"/>
</dbReference>
<name>M0E114_9EURY</name>
<evidence type="ECO:0000313" key="3">
    <source>
        <dbReference type="EMBL" id="ELZ40637.1"/>
    </source>
</evidence>
<feature type="region of interest" description="Disordered" evidence="1">
    <location>
        <begin position="718"/>
        <end position="746"/>
    </location>
</feature>
<gene>
    <name evidence="3" type="ORF">C471_07636</name>
</gene>
<reference evidence="3 4" key="1">
    <citation type="journal article" date="2014" name="PLoS Genet.">
        <title>Phylogenetically driven sequencing of extremely halophilic archaea reveals strategies for static and dynamic osmo-response.</title>
        <authorList>
            <person name="Becker E.A."/>
            <person name="Seitzer P.M."/>
            <person name="Tritt A."/>
            <person name="Larsen D."/>
            <person name="Krusor M."/>
            <person name="Yao A.I."/>
            <person name="Wu D."/>
            <person name="Madern D."/>
            <person name="Eisen J.A."/>
            <person name="Darling A.E."/>
            <person name="Facciotti M.T."/>
        </authorList>
    </citation>
    <scope>NUCLEOTIDE SEQUENCE [LARGE SCALE GENOMIC DNA]</scope>
    <source>
        <strain evidence="3 4">DSM 1137</strain>
    </source>
</reference>
<dbReference type="eggNOG" id="arCOG13359">
    <property type="taxonomic scope" value="Archaea"/>
</dbReference>
<proteinExistence type="predicted"/>
<dbReference type="Pfam" id="PF13360">
    <property type="entry name" value="PQQ_2"/>
    <property type="match status" value="1"/>
</dbReference>
<dbReference type="EMBL" id="AOJE01000025">
    <property type="protein sequence ID" value="ELZ40637.1"/>
    <property type="molecule type" value="Genomic_DNA"/>
</dbReference>
<dbReference type="AlphaFoldDB" id="M0E114"/>
<protein>
    <recommendedName>
        <fullName evidence="2">Pyrrolo-quinoline quinone repeat domain-containing protein</fullName>
    </recommendedName>
</protein>
<evidence type="ECO:0000256" key="1">
    <source>
        <dbReference type="SAM" id="MobiDB-lite"/>
    </source>
</evidence>
<dbReference type="InterPro" id="IPR015943">
    <property type="entry name" value="WD40/YVTN_repeat-like_dom_sf"/>
</dbReference>
<feature type="compositionally biased region" description="Low complexity" evidence="1">
    <location>
        <begin position="1"/>
        <end position="14"/>
    </location>
</feature>
<evidence type="ECO:0000313" key="4">
    <source>
        <dbReference type="Proteomes" id="UP000011514"/>
    </source>
</evidence>
<dbReference type="Gene3D" id="2.130.10.10">
    <property type="entry name" value="YVTN repeat-like/Quinoprotein amine dehydrogenase"/>
    <property type="match status" value="1"/>
</dbReference>
<feature type="domain" description="Pyrrolo-quinoline quinone repeat" evidence="2">
    <location>
        <begin position="52"/>
        <end position="198"/>
    </location>
</feature>
<evidence type="ECO:0000259" key="2">
    <source>
        <dbReference type="Pfam" id="PF13360"/>
    </source>
</evidence>
<organism evidence="3 4">
    <name type="scientific">Halorubrum saccharovorum DSM 1137</name>
    <dbReference type="NCBI Taxonomy" id="1227484"/>
    <lineage>
        <taxon>Archaea</taxon>
        <taxon>Methanobacteriati</taxon>
        <taxon>Methanobacteriota</taxon>
        <taxon>Stenosarchaea group</taxon>
        <taxon>Halobacteria</taxon>
        <taxon>Halobacteriales</taxon>
        <taxon>Haloferacaceae</taxon>
        <taxon>Halorubrum</taxon>
    </lineage>
</organism>
<dbReference type="InterPro" id="IPR002372">
    <property type="entry name" value="PQQ_rpt_dom"/>
</dbReference>
<dbReference type="PATRIC" id="fig|1227484.4.peg.1539"/>
<comment type="caution">
    <text evidence="3">The sequence shown here is derived from an EMBL/GenBank/DDBJ whole genome shotgun (WGS) entry which is preliminary data.</text>
</comment>
<dbReference type="STRING" id="1227484.C471_07636"/>
<feature type="region of interest" description="Disordered" evidence="1">
    <location>
        <begin position="1"/>
        <end position="22"/>
    </location>
</feature>
<sequence>MVASGFAAAPASAAPEDDNKTAQWTTAADWITTVESNSDTVVTVRDTGDLSSSIVAYDSTGSEKWSRAESDYINDDIAVSDSYVYYGTANNTAVLRDVDTGDLVWSDSRDRDWVGTPAINEDAGMVYNTETREFLGHDINTGETEFVTRPTSASEMNLITSPVNGEMWVVTPGFSGGTALTSIDPATGKSVERSTFSTAVGVASGATDHHDGDFYIEDSGSLAELTPETGESKRIDVDGVDFSTGGYSVGPTGDVLTEVTDDQDAVIVDPDTSEVTDEYPTGTDTPNNYEYADVSGDGEASVFVGTTGSTGELSRWGAPTPNGVSGKVVNQDGDPVADTHVSVYATNVSHPDIADAQDALDYTEEISGVNVSRIGIPDNYDLKGALESADTTMPMVHDTAAWHDPDAGGVDVAPGSDLAEPSFRVEAGETHTVSLWDPSEESMGLLSDPYDRNLPATTTGGTVTVERFGATGSVVDSWEQDTSPSYSAVGREKEHETLRLTLKAGIYRIDAHDGGEAWVVAGDGLSAEDSVDDIPGTDLGFSDSLGDSDREQEIKDAVNDSKLTRLHAKTNSDGEFRFGDLPQNYEAVAVTAYGAETDMIEQSTDVPDAVTDPSLGEFRSAYKDVDDAGGIPESGLSVVVQSEQVTTSVPNQNVVVPVTEMNSPGIETLGVAMSRLDSLRDLLDSEDYSNLNDVLGNTPDLSQEEVEERIDAVTDVIDNGGDDGDDSGVNVPEPGWNTDDGPDVDVDTGDNPSVTVTVPFAGSLVMEHTTVIAEFSNGDSAVLNESDYRIESGLLGNDKVVIEDYELPDDAEGVEFDVLASDGGVDSGAENTTESVEEAADFGREKVQVQNPGSDGELPGIAAFAVSDSQPTPGDDIEVRVVPEDDDDSYLGVANASVTAPNGTEIPTSAAGDLVTAPVSSAGEHHVSMQIETPTGSVTESISVGAVESPVPVPPSVRVESGPSGYYGVAADGAEHGAVTVTGAETDIEIDAADATRPLHVYATDLPVTQDITIDATDAEGEPVSQTAPIKLHTSELPAEAHVRAHGEPIEIDGSENAAGVRKNTGDGTLIETRMQDGSADVSVVTSPSIFEEIEWWWDTSNPLTGIPVLQSGAVGVGGVSA</sequence>